<reference evidence="4" key="1">
    <citation type="submission" date="2023-08" db="EMBL/GenBank/DDBJ databases">
        <authorList>
            <person name="Chen Y."/>
            <person name="Shah S."/>
            <person name="Dougan E. K."/>
            <person name="Thang M."/>
            <person name="Chan C."/>
        </authorList>
    </citation>
    <scope>NUCLEOTIDE SEQUENCE</scope>
</reference>
<evidence type="ECO:0000256" key="2">
    <source>
        <dbReference type="ARBA" id="ARBA00022803"/>
    </source>
</evidence>
<evidence type="ECO:0000313" key="5">
    <source>
        <dbReference type="Proteomes" id="UP001178507"/>
    </source>
</evidence>
<dbReference type="Proteomes" id="UP001178507">
    <property type="component" value="Unassembled WGS sequence"/>
</dbReference>
<dbReference type="Pfam" id="PF13374">
    <property type="entry name" value="TPR_10"/>
    <property type="match status" value="1"/>
</dbReference>
<dbReference type="InterPro" id="IPR002048">
    <property type="entry name" value="EF_hand_dom"/>
</dbReference>
<dbReference type="EMBL" id="CAUJNA010003216">
    <property type="protein sequence ID" value="CAJ1395990.1"/>
    <property type="molecule type" value="Genomic_DNA"/>
</dbReference>
<dbReference type="GO" id="GO:0005509">
    <property type="term" value="F:calcium ion binding"/>
    <property type="evidence" value="ECO:0007669"/>
    <property type="project" value="InterPro"/>
</dbReference>
<evidence type="ECO:0000256" key="1">
    <source>
        <dbReference type="ARBA" id="ARBA00022737"/>
    </source>
</evidence>
<dbReference type="InterPro" id="IPR019734">
    <property type="entry name" value="TPR_rpt"/>
</dbReference>
<proteinExistence type="predicted"/>
<dbReference type="Gene3D" id="1.25.40.10">
    <property type="entry name" value="Tetratricopeptide repeat domain"/>
    <property type="match status" value="2"/>
</dbReference>
<keyword evidence="5" id="KW-1185">Reference proteome</keyword>
<dbReference type="Gene3D" id="1.10.238.10">
    <property type="entry name" value="EF-hand"/>
    <property type="match status" value="1"/>
</dbReference>
<keyword evidence="1" id="KW-0677">Repeat</keyword>
<dbReference type="SUPFAM" id="SSF47473">
    <property type="entry name" value="EF-hand"/>
    <property type="match status" value="1"/>
</dbReference>
<name>A0AA36N2E2_9DINO</name>
<dbReference type="AlphaFoldDB" id="A0AA36N2E2"/>
<evidence type="ECO:0000259" key="3">
    <source>
        <dbReference type="PROSITE" id="PS50222"/>
    </source>
</evidence>
<dbReference type="InterPro" id="IPR011992">
    <property type="entry name" value="EF-hand-dom_pair"/>
</dbReference>
<accession>A0AA36N2E2</accession>
<gene>
    <name evidence="4" type="ORF">EVOR1521_LOCUS20285</name>
</gene>
<comment type="caution">
    <text evidence="4">The sequence shown here is derived from an EMBL/GenBank/DDBJ whole genome shotgun (WGS) entry which is preliminary data.</text>
</comment>
<dbReference type="PROSITE" id="PS50222">
    <property type="entry name" value="EF_HAND_2"/>
    <property type="match status" value="1"/>
</dbReference>
<dbReference type="Pfam" id="PF13424">
    <property type="entry name" value="TPR_12"/>
    <property type="match status" value="2"/>
</dbReference>
<feature type="domain" description="EF-hand" evidence="3">
    <location>
        <begin position="70"/>
        <end position="105"/>
    </location>
</feature>
<dbReference type="PANTHER" id="PTHR45641:SF19">
    <property type="entry name" value="NEPHROCYSTIN-3"/>
    <property type="match status" value="1"/>
</dbReference>
<keyword evidence="2" id="KW-0802">TPR repeat</keyword>
<evidence type="ECO:0000313" key="4">
    <source>
        <dbReference type="EMBL" id="CAJ1395990.1"/>
    </source>
</evidence>
<protein>
    <recommendedName>
        <fullName evidence="3">EF-hand domain-containing protein</fullName>
    </recommendedName>
</protein>
<sequence>MNASFREVFEQFQGEHGFEPCALPQAMRLLGMNPTDQQASELQRKFGGCIGYEEFCKEMEELLARWLARDQAQQLLQDFQVFDPDRTGRISVQKLVDIMRMSGNVFSEAELEDMLLNAGVDGTTVEYKDVVFKHFFGAGSGCVVGDWESLKAAQPMDALQEAATLNTVAKLKAERGQMQEALDLHSQALARVESHAADHPTAAATLHSMAALKEAMGHADALELYLRALGIREKVLRPNHFYVATTLDCIANLMDRSGQIEEALRFACRSLEIWERFFGSEHSHIGKILYNLAGRREQLADLHGALDFYVRALGIFTRSQGESEEVADTLDGIAELMIRLGQTREAVDFYRRELFIRERLLGSAHPEVLQLRAVMASLEAS</sequence>
<dbReference type="SMART" id="SM00028">
    <property type="entry name" value="TPR"/>
    <property type="match status" value="5"/>
</dbReference>
<dbReference type="SUPFAM" id="SSF48452">
    <property type="entry name" value="TPR-like"/>
    <property type="match status" value="2"/>
</dbReference>
<dbReference type="InterPro" id="IPR011990">
    <property type="entry name" value="TPR-like_helical_dom_sf"/>
</dbReference>
<dbReference type="PANTHER" id="PTHR45641">
    <property type="entry name" value="TETRATRICOPEPTIDE REPEAT PROTEIN (AFU_ORTHOLOGUE AFUA_6G03870)"/>
    <property type="match status" value="1"/>
</dbReference>
<organism evidence="4 5">
    <name type="scientific">Effrenium voratum</name>
    <dbReference type="NCBI Taxonomy" id="2562239"/>
    <lineage>
        <taxon>Eukaryota</taxon>
        <taxon>Sar</taxon>
        <taxon>Alveolata</taxon>
        <taxon>Dinophyceae</taxon>
        <taxon>Suessiales</taxon>
        <taxon>Symbiodiniaceae</taxon>
        <taxon>Effrenium</taxon>
    </lineage>
</organism>